<name>A0ABT8BZ52_9VIBR</name>
<keyword evidence="2" id="KW-1185">Reference proteome</keyword>
<organism evidence="1 2">
    <name type="scientific">Vibrio ostreicida</name>
    <dbReference type="NCBI Taxonomy" id="526588"/>
    <lineage>
        <taxon>Bacteria</taxon>
        <taxon>Pseudomonadati</taxon>
        <taxon>Pseudomonadota</taxon>
        <taxon>Gammaproteobacteria</taxon>
        <taxon>Vibrionales</taxon>
        <taxon>Vibrionaceae</taxon>
        <taxon>Vibrio</taxon>
    </lineage>
</organism>
<dbReference type="EMBL" id="JAUFQC010000027">
    <property type="protein sequence ID" value="MDN3611629.1"/>
    <property type="molecule type" value="Genomic_DNA"/>
</dbReference>
<comment type="caution">
    <text evidence="1">The sequence shown here is derived from an EMBL/GenBank/DDBJ whole genome shotgun (WGS) entry which is preliminary data.</text>
</comment>
<evidence type="ECO:0000313" key="1">
    <source>
        <dbReference type="EMBL" id="MDN3611629.1"/>
    </source>
</evidence>
<reference evidence="2" key="1">
    <citation type="journal article" date="2019" name="Int. J. Syst. Evol. Microbiol.">
        <title>The Global Catalogue of Microorganisms (GCM) 10K type strain sequencing project: providing services to taxonomists for standard genome sequencing and annotation.</title>
        <authorList>
            <consortium name="The Broad Institute Genomics Platform"/>
            <consortium name="The Broad Institute Genome Sequencing Center for Infectious Disease"/>
            <person name="Wu L."/>
            <person name="Ma J."/>
        </authorList>
    </citation>
    <scope>NUCLEOTIDE SEQUENCE [LARGE SCALE GENOMIC DNA]</scope>
    <source>
        <strain evidence="2">CECT 7398</strain>
    </source>
</reference>
<dbReference type="Proteomes" id="UP001238540">
    <property type="component" value="Unassembled WGS sequence"/>
</dbReference>
<gene>
    <name evidence="1" type="ORF">QWZ16_18685</name>
</gene>
<accession>A0ABT8BZ52</accession>
<proteinExistence type="predicted"/>
<sequence length="61" mass="6656">MNIKMLLAPAYPKTDAVSNDPITNSTVGINVDLHICSQAKSRALNQCKKSKDKTLRIAQLS</sequence>
<protein>
    <submittedName>
        <fullName evidence="1">Uncharacterized protein</fullName>
    </submittedName>
</protein>
<evidence type="ECO:0000313" key="2">
    <source>
        <dbReference type="Proteomes" id="UP001238540"/>
    </source>
</evidence>